<keyword evidence="11" id="KW-1185">Reference proteome</keyword>
<comment type="similarity">
    <text evidence="2">Belongs to the neuritin family.</text>
</comment>
<dbReference type="GO" id="GO:0098552">
    <property type="term" value="C:side of membrane"/>
    <property type="evidence" value="ECO:0007669"/>
    <property type="project" value="UniProtKB-KW"/>
</dbReference>
<organism evidence="10 11">
    <name type="scientific">Atractosteus spatula</name>
    <name type="common">Alligator gar</name>
    <name type="synonym">Lepisosteus spatula</name>
    <dbReference type="NCBI Taxonomy" id="7917"/>
    <lineage>
        <taxon>Eukaryota</taxon>
        <taxon>Metazoa</taxon>
        <taxon>Chordata</taxon>
        <taxon>Craniata</taxon>
        <taxon>Vertebrata</taxon>
        <taxon>Euteleostomi</taxon>
        <taxon>Actinopterygii</taxon>
        <taxon>Neopterygii</taxon>
        <taxon>Holostei</taxon>
        <taxon>Semionotiformes</taxon>
        <taxon>Lepisosteidae</taxon>
        <taxon>Atractosteus</taxon>
    </lineage>
</organism>
<name>A0A8J7NXU7_ATRSP</name>
<comment type="caution">
    <text evidence="10">The sequence shown here is derived from an EMBL/GenBank/DDBJ whole genome shotgun (WGS) entry which is preliminary data.</text>
</comment>
<feature type="transmembrane region" description="Helical" evidence="9">
    <location>
        <begin position="103"/>
        <end position="122"/>
    </location>
</feature>
<feature type="non-terminal residue" evidence="10">
    <location>
        <position position="1"/>
    </location>
</feature>
<proteinExistence type="inferred from homology"/>
<dbReference type="InterPro" id="IPR026144">
    <property type="entry name" value="Neuritin_fam"/>
</dbReference>
<comment type="subcellular location">
    <subcellularLocation>
        <location evidence="1">Cell membrane</location>
        <topology evidence="1">Lipid-anchor</topology>
        <topology evidence="1">GPI-anchor</topology>
    </subcellularLocation>
</comment>
<protein>
    <submittedName>
        <fullName evidence="10">NRN1 protein</fullName>
    </submittedName>
</protein>
<evidence type="ECO:0000256" key="2">
    <source>
        <dbReference type="ARBA" id="ARBA00008377"/>
    </source>
</evidence>
<dbReference type="GO" id="GO:1990138">
    <property type="term" value="P:neuron projection extension"/>
    <property type="evidence" value="ECO:0007669"/>
    <property type="project" value="TreeGrafter"/>
</dbReference>
<evidence type="ECO:0000256" key="5">
    <source>
        <dbReference type="ARBA" id="ARBA00022729"/>
    </source>
</evidence>
<evidence type="ECO:0000256" key="3">
    <source>
        <dbReference type="ARBA" id="ARBA00022475"/>
    </source>
</evidence>
<evidence type="ECO:0000313" key="10">
    <source>
        <dbReference type="EMBL" id="MBN3321767.1"/>
    </source>
</evidence>
<dbReference type="Pfam" id="PF15056">
    <property type="entry name" value="NRN1"/>
    <property type="match status" value="1"/>
</dbReference>
<dbReference type="Proteomes" id="UP000736164">
    <property type="component" value="Unassembled WGS sequence"/>
</dbReference>
<evidence type="ECO:0000256" key="9">
    <source>
        <dbReference type="SAM" id="Phobius"/>
    </source>
</evidence>
<dbReference type="PANTHER" id="PTHR15902">
    <property type="entry name" value="NEURITIN-RELATED"/>
    <property type="match status" value="1"/>
</dbReference>
<keyword evidence="6 9" id="KW-0472">Membrane</keyword>
<keyword evidence="9" id="KW-1133">Transmembrane helix</keyword>
<evidence type="ECO:0000256" key="8">
    <source>
        <dbReference type="ARBA" id="ARBA00023288"/>
    </source>
</evidence>
<keyword evidence="8" id="KW-0449">Lipoprotein</keyword>
<evidence type="ECO:0000256" key="7">
    <source>
        <dbReference type="ARBA" id="ARBA00023180"/>
    </source>
</evidence>
<feature type="non-terminal residue" evidence="10">
    <location>
        <position position="124"/>
    </location>
</feature>
<dbReference type="AlphaFoldDB" id="A0A8J7NXU7"/>
<sequence length="124" mass="13544">LAVAGVSAEVKCGNIYKGFSDCVLKLGDNMATYQEDENSERGVQAVCSHWEAFHLCATTALSECQEEVGRIWETLKEDSKKIRFQGSLFDLCSPSRAPELGPLSCTLPLLLLLLLLGALAWLPL</sequence>
<gene>
    <name evidence="10" type="primary">Nrn1_1</name>
    <name evidence="10" type="ORF">GTO95_0012414</name>
</gene>
<evidence type="ECO:0000256" key="1">
    <source>
        <dbReference type="ARBA" id="ARBA00004609"/>
    </source>
</evidence>
<evidence type="ECO:0000256" key="6">
    <source>
        <dbReference type="ARBA" id="ARBA00023136"/>
    </source>
</evidence>
<dbReference type="GO" id="GO:0005886">
    <property type="term" value="C:plasma membrane"/>
    <property type="evidence" value="ECO:0007669"/>
    <property type="project" value="UniProtKB-SubCell"/>
</dbReference>
<keyword evidence="4" id="KW-0336">GPI-anchor</keyword>
<evidence type="ECO:0000313" key="11">
    <source>
        <dbReference type="Proteomes" id="UP000736164"/>
    </source>
</evidence>
<keyword evidence="5" id="KW-0732">Signal</keyword>
<dbReference type="EMBL" id="JAAWVO010056647">
    <property type="protein sequence ID" value="MBN3321767.1"/>
    <property type="molecule type" value="Genomic_DNA"/>
</dbReference>
<keyword evidence="7" id="KW-0325">Glycoprotein</keyword>
<reference evidence="10" key="1">
    <citation type="journal article" date="2021" name="Cell">
        <title>Tracing the genetic footprints of vertebrate landing in non-teleost ray-finned fishes.</title>
        <authorList>
            <person name="Bi X."/>
            <person name="Wang K."/>
            <person name="Yang L."/>
            <person name="Pan H."/>
            <person name="Jiang H."/>
            <person name="Wei Q."/>
            <person name="Fang M."/>
            <person name="Yu H."/>
            <person name="Zhu C."/>
            <person name="Cai Y."/>
            <person name="He Y."/>
            <person name="Gan X."/>
            <person name="Zeng H."/>
            <person name="Yu D."/>
            <person name="Zhu Y."/>
            <person name="Jiang H."/>
            <person name="Qiu Q."/>
            <person name="Yang H."/>
            <person name="Zhang Y.E."/>
            <person name="Wang W."/>
            <person name="Zhu M."/>
            <person name="He S."/>
            <person name="Zhang G."/>
        </authorList>
    </citation>
    <scope>NUCLEOTIDE SEQUENCE</scope>
    <source>
        <strain evidence="10">Allg_001</strain>
    </source>
</reference>
<evidence type="ECO:0000256" key="4">
    <source>
        <dbReference type="ARBA" id="ARBA00022622"/>
    </source>
</evidence>
<keyword evidence="9" id="KW-0812">Transmembrane</keyword>
<keyword evidence="3" id="KW-1003">Cell membrane</keyword>
<accession>A0A8J7NXU7</accession>
<dbReference type="PANTHER" id="PTHR15902:SF5">
    <property type="entry name" value="NEURITIN"/>
    <property type="match status" value="1"/>
</dbReference>